<dbReference type="Proteomes" id="UP000198833">
    <property type="component" value="Unassembled WGS sequence"/>
</dbReference>
<dbReference type="SMART" id="SM01133">
    <property type="entry name" value="DeoC"/>
    <property type="match status" value="1"/>
</dbReference>
<dbReference type="GO" id="GO:0019512">
    <property type="term" value="P:lactose catabolic process via tagatose-6-phosphate"/>
    <property type="evidence" value="ECO:0007669"/>
    <property type="project" value="UniProtKB-UniRule"/>
</dbReference>
<proteinExistence type="inferred from homology"/>
<dbReference type="NCBIfam" id="NF009498">
    <property type="entry name" value="PRK12858.1"/>
    <property type="match status" value="1"/>
</dbReference>
<gene>
    <name evidence="6" type="primary">lacD</name>
    <name evidence="7" type="ORF">SAMN04488558_10821</name>
</gene>
<evidence type="ECO:0000256" key="1">
    <source>
        <dbReference type="ARBA" id="ARBA00000567"/>
    </source>
</evidence>
<dbReference type="UniPathway" id="UPA00704">
    <property type="reaction ID" value="UER00716"/>
</dbReference>
<keyword evidence="8" id="KW-1185">Reference proteome</keyword>
<dbReference type="GO" id="GO:0009025">
    <property type="term" value="F:tagatose-bisphosphate aldolase activity"/>
    <property type="evidence" value="ECO:0007669"/>
    <property type="project" value="UniProtKB-UniRule"/>
</dbReference>
<dbReference type="InterPro" id="IPR002915">
    <property type="entry name" value="DeoC/FbaB/LacD_aldolase"/>
</dbReference>
<dbReference type="NCBIfam" id="NF009065">
    <property type="entry name" value="PRK12399.1"/>
    <property type="match status" value="1"/>
</dbReference>
<keyword evidence="4 6" id="KW-0423">Lactose metabolism</keyword>
<organism evidence="7 8">
    <name type="scientific">Ignavigranum ruoffiae</name>
    <dbReference type="NCBI Taxonomy" id="89093"/>
    <lineage>
        <taxon>Bacteria</taxon>
        <taxon>Bacillati</taxon>
        <taxon>Bacillota</taxon>
        <taxon>Bacilli</taxon>
        <taxon>Lactobacillales</taxon>
        <taxon>Aerococcaceae</taxon>
        <taxon>Ignavigranum</taxon>
    </lineage>
</organism>
<dbReference type="GO" id="GO:2001059">
    <property type="term" value="P:D-tagatose 6-phosphate catabolic process"/>
    <property type="evidence" value="ECO:0007669"/>
    <property type="project" value="UniProtKB-UniRule"/>
</dbReference>
<sequence>MRKVIISQAKKDHITQLSNADSVIAALAIDQRGSLKKMLAAGDTGQKDVEEIIIDFKQLVSQELTKYASSILLDPEYGLLAAKKRDKDAGLLLAYEKTGYDATEEGRLPDVLEEWSAYRLKEAGADAVKFLLYYDVDEDSTINEFKHVYMERIGQECKALDMPFFLEIVSYDATIADAKSREYAKLKPHKVIEAMKEFSKDKYQVDVLKVEVPVNMNFVQGFVEDQADQVYIREEALAYFKEQSEATHLPFIFLSAGVSMELFEQTLYFAKEAGSSFNGVLCGRATWKDAVSIYAESGPEQTTEWLQSQGRQNIETLNQAIKETAHSWEEKVEVK</sequence>
<comment type="similarity">
    <text evidence="3 6">Belongs to the aldolase LacD family.</text>
</comment>
<reference evidence="7 8" key="1">
    <citation type="submission" date="2016-10" db="EMBL/GenBank/DDBJ databases">
        <authorList>
            <person name="de Groot N.N."/>
        </authorList>
    </citation>
    <scope>NUCLEOTIDE SEQUENCE [LARGE SCALE GENOMIC DNA]</scope>
    <source>
        <strain evidence="7 8">DSM 15695</strain>
    </source>
</reference>
<dbReference type="SUPFAM" id="SSF51569">
    <property type="entry name" value="Aldolase"/>
    <property type="match status" value="1"/>
</dbReference>
<accession>A0A1H9EZE4</accession>
<dbReference type="AlphaFoldDB" id="A0A1H9EZE4"/>
<comment type="pathway">
    <text evidence="2 6">Carbohydrate metabolism; D-tagatose 6-phosphate degradation; D-glyceraldehyde 3-phosphate and glycerone phosphate from D-tagatose 6-phosphate: step 2/2.</text>
</comment>
<dbReference type="PANTHER" id="PTHR39340:SF1">
    <property type="entry name" value="SULFOFRUCTOSEPHOSPHATE ALDOLASE"/>
    <property type="match status" value="1"/>
</dbReference>
<dbReference type="InterPro" id="IPR005927">
    <property type="entry name" value="Tag_1.6-dipho_adolase"/>
</dbReference>
<keyword evidence="5 6" id="KW-0456">Lyase</keyword>
<comment type="catalytic activity">
    <reaction evidence="1 6">
        <text>D-tagatofuranose 1,6-bisphosphate = D-glyceraldehyde 3-phosphate + dihydroxyacetone phosphate</text>
        <dbReference type="Rhea" id="RHEA:22948"/>
        <dbReference type="ChEBI" id="CHEBI:57642"/>
        <dbReference type="ChEBI" id="CHEBI:58694"/>
        <dbReference type="ChEBI" id="CHEBI:59776"/>
        <dbReference type="EC" id="4.1.2.40"/>
    </reaction>
</comment>
<dbReference type="InterPro" id="IPR013785">
    <property type="entry name" value="Aldolase_TIM"/>
</dbReference>
<evidence type="ECO:0000313" key="7">
    <source>
        <dbReference type="EMBL" id="SEQ30987.1"/>
    </source>
</evidence>
<evidence type="ECO:0000256" key="3">
    <source>
        <dbReference type="ARBA" id="ARBA00008679"/>
    </source>
</evidence>
<dbReference type="GO" id="GO:1902777">
    <property type="term" value="P:6-sulfoquinovose(1-) catabolic process"/>
    <property type="evidence" value="ECO:0007669"/>
    <property type="project" value="TreeGrafter"/>
</dbReference>
<dbReference type="Gene3D" id="3.20.20.70">
    <property type="entry name" value="Aldolase class I"/>
    <property type="match status" value="1"/>
</dbReference>
<dbReference type="GO" id="GO:0061595">
    <property type="term" value="F:6-deoxy-6-sulfofructose-1-phosphate aldolase activity"/>
    <property type="evidence" value="ECO:0007669"/>
    <property type="project" value="TreeGrafter"/>
</dbReference>
<dbReference type="OrthoDB" id="106309at2"/>
<dbReference type="EMBL" id="FOEN01000008">
    <property type="protein sequence ID" value="SEQ30987.1"/>
    <property type="molecule type" value="Genomic_DNA"/>
</dbReference>
<dbReference type="EC" id="4.1.2.40" evidence="6"/>
<dbReference type="InterPro" id="IPR050552">
    <property type="entry name" value="LacD_aldolase"/>
</dbReference>
<dbReference type="HAMAP" id="MF_00734">
    <property type="entry name" value="LacD"/>
    <property type="match status" value="1"/>
</dbReference>
<dbReference type="PANTHER" id="PTHR39340">
    <property type="entry name" value="SULFOFRUCTOSEPHOSPHATE ALDOLASE"/>
    <property type="match status" value="1"/>
</dbReference>
<evidence type="ECO:0000256" key="5">
    <source>
        <dbReference type="ARBA" id="ARBA00023239"/>
    </source>
</evidence>
<dbReference type="STRING" id="89093.SAMN04488558_10821"/>
<dbReference type="NCBIfam" id="NF003180">
    <property type="entry name" value="PRK04161.1"/>
    <property type="match status" value="1"/>
</dbReference>
<evidence type="ECO:0000256" key="2">
    <source>
        <dbReference type="ARBA" id="ARBA00005191"/>
    </source>
</evidence>
<dbReference type="GO" id="GO:0009024">
    <property type="term" value="F:tagatose-6-phosphate kinase activity"/>
    <property type="evidence" value="ECO:0007669"/>
    <property type="project" value="InterPro"/>
</dbReference>
<dbReference type="RefSeq" id="WP_092572158.1">
    <property type="nucleotide sequence ID" value="NZ_FOEN01000008.1"/>
</dbReference>
<name>A0A1H9EZE4_9LACT</name>
<evidence type="ECO:0000256" key="6">
    <source>
        <dbReference type="HAMAP-Rule" id="MF_00734"/>
    </source>
</evidence>
<protein>
    <recommendedName>
        <fullName evidence="6">Tagatose 1,6-diphosphate aldolase</fullName>
        <ecNumber evidence="6">4.1.2.40</ecNumber>
    </recommendedName>
    <alternativeName>
        <fullName evidence="6">D-tagatose-1,6-bisphosphate aldolase</fullName>
    </alternativeName>
    <alternativeName>
        <fullName evidence="6">Tagatose-bisphosphate aldolase</fullName>
    </alternativeName>
</protein>
<dbReference type="NCBIfam" id="TIGR01232">
    <property type="entry name" value="lacD"/>
    <property type="match status" value="1"/>
</dbReference>
<evidence type="ECO:0000256" key="4">
    <source>
        <dbReference type="ARBA" id="ARBA00022736"/>
    </source>
</evidence>
<dbReference type="Pfam" id="PF01791">
    <property type="entry name" value="DeoC"/>
    <property type="match status" value="1"/>
</dbReference>
<evidence type="ECO:0000313" key="8">
    <source>
        <dbReference type="Proteomes" id="UP000198833"/>
    </source>
</evidence>